<evidence type="ECO:0000256" key="2">
    <source>
        <dbReference type="ARBA" id="ARBA00009142"/>
    </source>
</evidence>
<feature type="transmembrane region" description="Helical" evidence="8">
    <location>
        <begin position="204"/>
        <end position="221"/>
    </location>
</feature>
<dbReference type="PANTHER" id="PTHR30269:SF0">
    <property type="entry name" value="MEMBRANE TRANSPORTER PROTEIN YFCA-RELATED"/>
    <property type="match status" value="1"/>
</dbReference>
<feature type="transmembrane region" description="Helical" evidence="8">
    <location>
        <begin position="253"/>
        <end position="272"/>
    </location>
</feature>
<evidence type="ECO:0000256" key="8">
    <source>
        <dbReference type="RuleBase" id="RU363041"/>
    </source>
</evidence>
<comment type="caution">
    <text evidence="9">The sequence shown here is derived from an EMBL/GenBank/DDBJ whole genome shotgun (WGS) entry which is preliminary data.</text>
</comment>
<feature type="transmembrane region" description="Helical" evidence="8">
    <location>
        <begin position="106"/>
        <end position="126"/>
    </location>
</feature>
<keyword evidence="10" id="KW-1185">Reference proteome</keyword>
<evidence type="ECO:0000313" key="9">
    <source>
        <dbReference type="EMBL" id="MCK9875301.1"/>
    </source>
</evidence>
<keyword evidence="4 8" id="KW-1003">Cell membrane</keyword>
<evidence type="ECO:0000256" key="3">
    <source>
        <dbReference type="ARBA" id="ARBA00022448"/>
    </source>
</evidence>
<dbReference type="InterPro" id="IPR052017">
    <property type="entry name" value="TSUP"/>
</dbReference>
<keyword evidence="6 8" id="KW-1133">Transmembrane helix</keyword>
<accession>A0ABT0JV04</accession>
<dbReference type="Pfam" id="PF01925">
    <property type="entry name" value="TauE"/>
    <property type="match status" value="1"/>
</dbReference>
<protein>
    <recommendedName>
        <fullName evidence="8">Probable membrane transporter protein</fullName>
    </recommendedName>
</protein>
<name>A0ABT0JV04_9ACTN</name>
<feature type="transmembrane region" description="Helical" evidence="8">
    <location>
        <begin position="166"/>
        <end position="192"/>
    </location>
</feature>
<feature type="transmembrane region" description="Helical" evidence="8">
    <location>
        <begin position="31"/>
        <end position="53"/>
    </location>
</feature>
<evidence type="ECO:0000256" key="6">
    <source>
        <dbReference type="ARBA" id="ARBA00022989"/>
    </source>
</evidence>
<evidence type="ECO:0000256" key="1">
    <source>
        <dbReference type="ARBA" id="ARBA00004651"/>
    </source>
</evidence>
<organism evidence="9 10">
    <name type="scientific">Frankia umida</name>
    <dbReference type="NCBI Taxonomy" id="573489"/>
    <lineage>
        <taxon>Bacteria</taxon>
        <taxon>Bacillati</taxon>
        <taxon>Actinomycetota</taxon>
        <taxon>Actinomycetes</taxon>
        <taxon>Frankiales</taxon>
        <taxon>Frankiaceae</taxon>
        <taxon>Frankia</taxon>
    </lineage>
</organism>
<comment type="subcellular location">
    <subcellularLocation>
        <location evidence="1 8">Cell membrane</location>
        <topology evidence="1 8">Multi-pass membrane protein</topology>
    </subcellularLocation>
</comment>
<dbReference type="InterPro" id="IPR002781">
    <property type="entry name" value="TM_pro_TauE-like"/>
</dbReference>
<dbReference type="PANTHER" id="PTHR30269">
    <property type="entry name" value="TRANSMEMBRANE PROTEIN YFCA"/>
    <property type="match status" value="1"/>
</dbReference>
<keyword evidence="3" id="KW-0813">Transport</keyword>
<evidence type="ECO:0000256" key="7">
    <source>
        <dbReference type="ARBA" id="ARBA00023136"/>
    </source>
</evidence>
<gene>
    <name evidence="9" type="ORF">MXD59_05820</name>
</gene>
<dbReference type="EMBL" id="JALKFT010000004">
    <property type="protein sequence ID" value="MCK9875301.1"/>
    <property type="molecule type" value="Genomic_DNA"/>
</dbReference>
<keyword evidence="5 8" id="KW-0812">Transmembrane</keyword>
<comment type="similarity">
    <text evidence="2 8">Belongs to the 4-toluene sulfonate uptake permease (TSUP) (TC 2.A.102) family.</text>
</comment>
<keyword evidence="7 8" id="KW-0472">Membrane</keyword>
<evidence type="ECO:0000256" key="4">
    <source>
        <dbReference type="ARBA" id="ARBA00022475"/>
    </source>
</evidence>
<evidence type="ECO:0000313" key="10">
    <source>
        <dbReference type="Proteomes" id="UP001201873"/>
    </source>
</evidence>
<reference evidence="9 10" key="1">
    <citation type="submission" date="2022-04" db="EMBL/GenBank/DDBJ databases">
        <title>Genome diversity in the genus Frankia.</title>
        <authorList>
            <person name="Carlos-Shanley C."/>
            <person name="Hahn D."/>
        </authorList>
    </citation>
    <scope>NUCLEOTIDE SEQUENCE [LARGE SCALE GENOMIC DNA]</scope>
    <source>
        <strain evidence="9 10">Ag45/Mut15</strain>
    </source>
</reference>
<evidence type="ECO:0000256" key="5">
    <source>
        <dbReference type="ARBA" id="ARBA00022692"/>
    </source>
</evidence>
<dbReference type="Proteomes" id="UP001201873">
    <property type="component" value="Unassembled WGS sequence"/>
</dbReference>
<feature type="transmembrane region" description="Helical" evidence="8">
    <location>
        <begin position="74"/>
        <end position="94"/>
    </location>
</feature>
<dbReference type="RefSeq" id="WP_248823755.1">
    <property type="nucleotide sequence ID" value="NZ_JALKFT010000004.1"/>
</dbReference>
<sequence length="274" mass="27243">MGPGDALLAAGAGLLAGAVNAIAGGGTLIAFPALLATGLPALTANITCSVGLVTGYAGGAVGYRRELADQVDRLRALGPPALLGGLTGAVILLATPSSSFRAVVPYLVLASCLLLAAQTRLAAVVARRRAHTVTPAASPVTTPAVPAAGAQPPTARTVTWPTRFGVLIAGVYGSYFGAGLGVLLLGVLGILLTDDLQRTNGLKTLLAFGVNAVGVVVFLITAKVAWGYAGILVVASLAGGLIGARIARRMHPALLRAAVITLGVVVAIVLLVRG</sequence>
<feature type="transmembrane region" description="Helical" evidence="8">
    <location>
        <begin position="228"/>
        <end position="247"/>
    </location>
</feature>
<proteinExistence type="inferred from homology"/>